<keyword evidence="8" id="KW-1185">Reference proteome</keyword>
<dbReference type="GO" id="GO:0008270">
    <property type="term" value="F:zinc ion binding"/>
    <property type="evidence" value="ECO:0007669"/>
    <property type="project" value="UniProtKB-KW"/>
</dbReference>
<keyword evidence="4" id="KW-0862">Zinc</keyword>
<sequence length="227" mass="26167">MAEANINPFEEFLYFCGPCRNASEGTKKIFTFDFLPGPGFICTRCGGKFNHGFKTKKITPSEEGFSYICNSCKKENKEMAGNIAFFVSPGSCYTCTQCGVVFEAGYKREQIISSNNTSHRCKECGKTFRRSDHLLNHSYKHSHQWPHRCSFCQKGFAQRSDFERHKRQRNIVRNIRCKKCSNYFQGKICFNMRYDAYCEKFSDGSSPVEYVASYKMLMECAALKPLK</sequence>
<dbReference type="SUPFAM" id="SSF57667">
    <property type="entry name" value="beta-beta-alpha zinc fingers"/>
    <property type="match status" value="1"/>
</dbReference>
<name>A0A8X6YRY1_9ARAC</name>
<reference evidence="7" key="1">
    <citation type="submission" date="2020-08" db="EMBL/GenBank/DDBJ databases">
        <title>Multicomponent nature underlies the extraordinary mechanical properties of spider dragline silk.</title>
        <authorList>
            <person name="Kono N."/>
            <person name="Nakamura H."/>
            <person name="Mori M."/>
            <person name="Yoshida Y."/>
            <person name="Ohtoshi R."/>
            <person name="Malay A.D."/>
            <person name="Moran D.A.P."/>
            <person name="Tomita M."/>
            <person name="Numata K."/>
            <person name="Arakawa K."/>
        </authorList>
    </citation>
    <scope>NUCLEOTIDE SEQUENCE</scope>
</reference>
<proteinExistence type="predicted"/>
<dbReference type="AlphaFoldDB" id="A0A8X6YRY1"/>
<dbReference type="InterPro" id="IPR013087">
    <property type="entry name" value="Znf_C2H2_type"/>
</dbReference>
<keyword evidence="1" id="KW-0479">Metal-binding</keyword>
<dbReference type="PROSITE" id="PS50157">
    <property type="entry name" value="ZINC_FINGER_C2H2_2"/>
    <property type="match status" value="2"/>
</dbReference>
<evidence type="ECO:0000256" key="5">
    <source>
        <dbReference type="PROSITE-ProRule" id="PRU00042"/>
    </source>
</evidence>
<evidence type="ECO:0000313" key="8">
    <source>
        <dbReference type="Proteomes" id="UP000886998"/>
    </source>
</evidence>
<evidence type="ECO:0000256" key="3">
    <source>
        <dbReference type="ARBA" id="ARBA00022771"/>
    </source>
</evidence>
<dbReference type="PANTHER" id="PTHR23226:SF417">
    <property type="entry name" value="FINGER PROTEIN, PUTATIVE-RELATED"/>
    <property type="match status" value="1"/>
</dbReference>
<evidence type="ECO:0000259" key="6">
    <source>
        <dbReference type="PROSITE" id="PS50157"/>
    </source>
</evidence>
<evidence type="ECO:0000256" key="2">
    <source>
        <dbReference type="ARBA" id="ARBA00022737"/>
    </source>
</evidence>
<dbReference type="OrthoDB" id="3565419at2759"/>
<evidence type="ECO:0000256" key="4">
    <source>
        <dbReference type="ARBA" id="ARBA00022833"/>
    </source>
</evidence>
<keyword evidence="3 5" id="KW-0863">Zinc-finger</keyword>
<accession>A0A8X6YRY1</accession>
<comment type="caution">
    <text evidence="7">The sequence shown here is derived from an EMBL/GenBank/DDBJ whole genome shotgun (WGS) entry which is preliminary data.</text>
</comment>
<dbReference type="PANTHER" id="PTHR23226">
    <property type="entry name" value="ZINC FINGER AND SCAN DOMAIN-CONTAINING"/>
    <property type="match status" value="1"/>
</dbReference>
<dbReference type="InterPro" id="IPR036236">
    <property type="entry name" value="Znf_C2H2_sf"/>
</dbReference>
<evidence type="ECO:0000313" key="7">
    <source>
        <dbReference type="EMBL" id="GFY78116.1"/>
    </source>
</evidence>
<feature type="domain" description="C2H2-type" evidence="6">
    <location>
        <begin position="147"/>
        <end position="167"/>
    </location>
</feature>
<evidence type="ECO:0000256" key="1">
    <source>
        <dbReference type="ARBA" id="ARBA00022723"/>
    </source>
</evidence>
<feature type="domain" description="C2H2-type" evidence="6">
    <location>
        <begin position="119"/>
        <end position="146"/>
    </location>
</feature>
<dbReference type="EMBL" id="BMAV01022829">
    <property type="protein sequence ID" value="GFY78116.1"/>
    <property type="molecule type" value="Genomic_DNA"/>
</dbReference>
<gene>
    <name evidence="7" type="ORF">TNIN_368621</name>
</gene>
<dbReference type="SMART" id="SM00355">
    <property type="entry name" value="ZnF_C2H2"/>
    <property type="match status" value="2"/>
</dbReference>
<dbReference type="Proteomes" id="UP000886998">
    <property type="component" value="Unassembled WGS sequence"/>
</dbReference>
<dbReference type="Gene3D" id="3.30.160.60">
    <property type="entry name" value="Classic Zinc Finger"/>
    <property type="match status" value="2"/>
</dbReference>
<protein>
    <recommendedName>
        <fullName evidence="6">C2H2-type domain-containing protein</fullName>
    </recommendedName>
</protein>
<dbReference type="PROSITE" id="PS00028">
    <property type="entry name" value="ZINC_FINGER_C2H2_1"/>
    <property type="match status" value="1"/>
</dbReference>
<organism evidence="7 8">
    <name type="scientific">Trichonephila inaurata madagascariensis</name>
    <dbReference type="NCBI Taxonomy" id="2747483"/>
    <lineage>
        <taxon>Eukaryota</taxon>
        <taxon>Metazoa</taxon>
        <taxon>Ecdysozoa</taxon>
        <taxon>Arthropoda</taxon>
        <taxon>Chelicerata</taxon>
        <taxon>Arachnida</taxon>
        <taxon>Araneae</taxon>
        <taxon>Araneomorphae</taxon>
        <taxon>Entelegynae</taxon>
        <taxon>Araneoidea</taxon>
        <taxon>Nephilidae</taxon>
        <taxon>Trichonephila</taxon>
        <taxon>Trichonephila inaurata</taxon>
    </lineage>
</organism>
<keyword evidence="2" id="KW-0677">Repeat</keyword>